<dbReference type="PANTHER" id="PTHR24006">
    <property type="entry name" value="UBIQUITIN CARBOXYL-TERMINAL HYDROLASE"/>
    <property type="match status" value="1"/>
</dbReference>
<keyword evidence="4" id="KW-1185">Reference proteome</keyword>
<dbReference type="PROSITE" id="PS50235">
    <property type="entry name" value="USP_3"/>
    <property type="match status" value="1"/>
</dbReference>
<proteinExistence type="inferred from homology"/>
<evidence type="ECO:0000256" key="1">
    <source>
        <dbReference type="ARBA" id="ARBA00009085"/>
    </source>
</evidence>
<dbReference type="Pfam" id="PF00443">
    <property type="entry name" value="UCH"/>
    <property type="match status" value="1"/>
</dbReference>
<comment type="similarity">
    <text evidence="1">Belongs to the peptidase C19 family.</text>
</comment>
<dbReference type="GO" id="GO:0016579">
    <property type="term" value="P:protein deubiquitination"/>
    <property type="evidence" value="ECO:0007669"/>
    <property type="project" value="InterPro"/>
</dbReference>
<reference evidence="3" key="1">
    <citation type="submission" date="2022-01" db="EMBL/GenBank/DDBJ databases">
        <authorList>
            <person name="King R."/>
        </authorList>
    </citation>
    <scope>NUCLEOTIDE SEQUENCE</scope>
</reference>
<dbReference type="OrthoDB" id="2420415at2759"/>
<evidence type="ECO:0000313" key="3">
    <source>
        <dbReference type="EMBL" id="CAG9821258.1"/>
    </source>
</evidence>
<dbReference type="Proteomes" id="UP001153737">
    <property type="component" value="Chromosome 4"/>
</dbReference>
<dbReference type="GO" id="GO:0005829">
    <property type="term" value="C:cytosol"/>
    <property type="evidence" value="ECO:0007669"/>
    <property type="project" value="TreeGrafter"/>
</dbReference>
<dbReference type="EMBL" id="OU896710">
    <property type="protein sequence ID" value="CAG9821258.1"/>
    <property type="molecule type" value="Genomic_DNA"/>
</dbReference>
<dbReference type="InterPro" id="IPR038765">
    <property type="entry name" value="Papain-like_cys_pep_sf"/>
</dbReference>
<dbReference type="InterPro" id="IPR028889">
    <property type="entry name" value="USP"/>
</dbReference>
<feature type="domain" description="USP" evidence="2">
    <location>
        <begin position="54"/>
        <end position="225"/>
    </location>
</feature>
<dbReference type="AlphaFoldDB" id="A0A9N9SFT0"/>
<sequence length="225" mass="25408">MSNISKDTTKNNSSLTLKDIDFDIGERNKCTVSCSDTNDASIPLLPYNFPIKKTGLNHLGNTYYLNSVLQALFMTKSSRNGVISCNKDFPELFLKIQELFVLLQFSKKVSLSPLEISELSRAPGVLVGHQHDSSEFLGFLFNKLQDQENTFNFSCNFSEESGEAFTTLVQTFFSSKMLTVSRCLICGTESDRVDLFRELQLSFPNTNYCQNQTVQSLLEPVIHCY</sequence>
<dbReference type="SUPFAM" id="SSF54001">
    <property type="entry name" value="Cysteine proteinases"/>
    <property type="match status" value="1"/>
</dbReference>
<accession>A0A9N9SFT0</accession>
<organism evidence="3 4">
    <name type="scientific">Phaedon cochleariae</name>
    <name type="common">Mustard beetle</name>
    <dbReference type="NCBI Taxonomy" id="80249"/>
    <lineage>
        <taxon>Eukaryota</taxon>
        <taxon>Metazoa</taxon>
        <taxon>Ecdysozoa</taxon>
        <taxon>Arthropoda</taxon>
        <taxon>Hexapoda</taxon>
        <taxon>Insecta</taxon>
        <taxon>Pterygota</taxon>
        <taxon>Neoptera</taxon>
        <taxon>Endopterygota</taxon>
        <taxon>Coleoptera</taxon>
        <taxon>Polyphaga</taxon>
        <taxon>Cucujiformia</taxon>
        <taxon>Chrysomeloidea</taxon>
        <taxon>Chrysomelidae</taxon>
        <taxon>Chrysomelinae</taxon>
        <taxon>Chrysomelini</taxon>
        <taxon>Phaedon</taxon>
    </lineage>
</organism>
<reference evidence="3" key="2">
    <citation type="submission" date="2022-10" db="EMBL/GenBank/DDBJ databases">
        <authorList>
            <consortium name="ENA_rothamsted_submissions"/>
            <consortium name="culmorum"/>
            <person name="King R."/>
        </authorList>
    </citation>
    <scope>NUCLEOTIDE SEQUENCE</scope>
</reference>
<dbReference type="InterPro" id="IPR001394">
    <property type="entry name" value="Peptidase_C19_UCH"/>
</dbReference>
<protein>
    <recommendedName>
        <fullName evidence="2">USP domain-containing protein</fullName>
    </recommendedName>
</protein>
<dbReference type="PANTHER" id="PTHR24006:SF908">
    <property type="entry name" value="DEUBIQUITINATING APOPTOTIC INHIBITOR, ISOFORM A"/>
    <property type="match status" value="1"/>
</dbReference>
<evidence type="ECO:0000259" key="2">
    <source>
        <dbReference type="PROSITE" id="PS50235"/>
    </source>
</evidence>
<dbReference type="GO" id="GO:0005634">
    <property type="term" value="C:nucleus"/>
    <property type="evidence" value="ECO:0007669"/>
    <property type="project" value="TreeGrafter"/>
</dbReference>
<evidence type="ECO:0000313" key="4">
    <source>
        <dbReference type="Proteomes" id="UP001153737"/>
    </source>
</evidence>
<dbReference type="InterPro" id="IPR050164">
    <property type="entry name" value="Peptidase_C19"/>
</dbReference>
<gene>
    <name evidence="3" type="ORF">PHAECO_LOCUS8411</name>
</gene>
<dbReference type="Gene3D" id="3.90.70.10">
    <property type="entry name" value="Cysteine proteinases"/>
    <property type="match status" value="1"/>
</dbReference>
<dbReference type="GO" id="GO:0004843">
    <property type="term" value="F:cysteine-type deubiquitinase activity"/>
    <property type="evidence" value="ECO:0007669"/>
    <property type="project" value="InterPro"/>
</dbReference>
<name>A0A9N9SFT0_PHACE</name>